<dbReference type="Proteomes" id="UP000800038">
    <property type="component" value="Unassembled WGS sequence"/>
</dbReference>
<dbReference type="AlphaFoldDB" id="A0A6A5SZK9"/>
<protein>
    <submittedName>
        <fullName evidence="1">Uncharacterized protein</fullName>
    </submittedName>
</protein>
<keyword evidence="2" id="KW-1185">Reference proteome</keyword>
<organism evidence="1 2">
    <name type="scientific">Clathrospora elynae</name>
    <dbReference type="NCBI Taxonomy" id="706981"/>
    <lineage>
        <taxon>Eukaryota</taxon>
        <taxon>Fungi</taxon>
        <taxon>Dikarya</taxon>
        <taxon>Ascomycota</taxon>
        <taxon>Pezizomycotina</taxon>
        <taxon>Dothideomycetes</taxon>
        <taxon>Pleosporomycetidae</taxon>
        <taxon>Pleosporales</taxon>
        <taxon>Diademaceae</taxon>
        <taxon>Clathrospora</taxon>
    </lineage>
</organism>
<reference evidence="1" key="1">
    <citation type="journal article" date="2020" name="Stud. Mycol.">
        <title>101 Dothideomycetes genomes: a test case for predicting lifestyles and emergence of pathogens.</title>
        <authorList>
            <person name="Haridas S."/>
            <person name="Albert R."/>
            <person name="Binder M."/>
            <person name="Bloem J."/>
            <person name="Labutti K."/>
            <person name="Salamov A."/>
            <person name="Andreopoulos B."/>
            <person name="Baker S."/>
            <person name="Barry K."/>
            <person name="Bills G."/>
            <person name="Bluhm B."/>
            <person name="Cannon C."/>
            <person name="Castanera R."/>
            <person name="Culley D."/>
            <person name="Daum C."/>
            <person name="Ezra D."/>
            <person name="Gonzalez J."/>
            <person name="Henrissat B."/>
            <person name="Kuo A."/>
            <person name="Liang C."/>
            <person name="Lipzen A."/>
            <person name="Lutzoni F."/>
            <person name="Magnuson J."/>
            <person name="Mondo S."/>
            <person name="Nolan M."/>
            <person name="Ohm R."/>
            <person name="Pangilinan J."/>
            <person name="Park H.-J."/>
            <person name="Ramirez L."/>
            <person name="Alfaro M."/>
            <person name="Sun H."/>
            <person name="Tritt A."/>
            <person name="Yoshinaga Y."/>
            <person name="Zwiers L.-H."/>
            <person name="Turgeon B."/>
            <person name="Goodwin S."/>
            <person name="Spatafora J."/>
            <person name="Crous P."/>
            <person name="Grigoriev I."/>
        </authorList>
    </citation>
    <scope>NUCLEOTIDE SEQUENCE</scope>
    <source>
        <strain evidence="1">CBS 161.51</strain>
    </source>
</reference>
<gene>
    <name evidence="1" type="ORF">EJ02DRAFT_67627</name>
</gene>
<accession>A0A6A5SZK9</accession>
<name>A0A6A5SZK9_9PLEO</name>
<sequence>MIRWLASRQCAFPTAPLSPLCIAASKWKCSQFCLHRHVPVGNDVEFYPLPWAGCTTGCCSFARLDVSGEGSGVLQG</sequence>
<evidence type="ECO:0000313" key="1">
    <source>
        <dbReference type="EMBL" id="KAF1945112.1"/>
    </source>
</evidence>
<proteinExistence type="predicted"/>
<evidence type="ECO:0000313" key="2">
    <source>
        <dbReference type="Proteomes" id="UP000800038"/>
    </source>
</evidence>
<dbReference type="EMBL" id="ML976012">
    <property type="protein sequence ID" value="KAF1945112.1"/>
    <property type="molecule type" value="Genomic_DNA"/>
</dbReference>